<name>A0A7C1CCC1_9CREN</name>
<dbReference type="PANTHER" id="PTHR37945:SF1">
    <property type="entry name" value="EXTRACELLULAR TUNGSTATE BINDING PROTEIN"/>
    <property type="match status" value="1"/>
</dbReference>
<protein>
    <recommendedName>
        <fullName evidence="2">PBP domain-containing protein</fullName>
    </recommendedName>
</protein>
<keyword evidence="1" id="KW-0812">Transmembrane</keyword>
<dbReference type="EMBL" id="DSAY01000030">
    <property type="protein sequence ID" value="HDP14459.1"/>
    <property type="molecule type" value="Genomic_DNA"/>
</dbReference>
<dbReference type="InterPro" id="IPR052738">
    <property type="entry name" value="ABC-Tungstate_binding"/>
</dbReference>
<sequence>MEGYPLKLWLGSFVLGVIVGSLISQFFISKIHETSLAPSFQANGQNTTWTLTSRKHVVLRIATTTSLDATGLLDVVKKSFEDKYPWIEVTWVAVGTGQAVELGKRGDADLIIVHNRDLEDRFISEGYGVHGVTFAYNDFVLVGSPEDPAGVKGSKGAVEAFKRIFQAGEQGRAIFVSRGDKSGTNLRELSLWAMAGVDPSGKSWYKEAGQGMSQTLMIADQLRAYTLCDRSTFLVFKDKVNLVILSEGDPLYLNLYRAIPVNPKKFPNVHYNESLLFVSFLVSPEGQKIIGTYTKDGAKLFNVCFGNLTRLGIYDPYEYDEESGQVRFYRELLSRS</sequence>
<dbReference type="SUPFAM" id="SSF53850">
    <property type="entry name" value="Periplasmic binding protein-like II"/>
    <property type="match status" value="1"/>
</dbReference>
<evidence type="ECO:0000313" key="3">
    <source>
        <dbReference type="EMBL" id="HDP14459.1"/>
    </source>
</evidence>
<dbReference type="AlphaFoldDB" id="A0A7C1CCC1"/>
<feature type="transmembrane region" description="Helical" evidence="1">
    <location>
        <begin position="6"/>
        <end position="28"/>
    </location>
</feature>
<dbReference type="InterPro" id="IPR024370">
    <property type="entry name" value="PBP_domain"/>
</dbReference>
<accession>A0A7C1CCC1</accession>
<proteinExistence type="predicted"/>
<keyword evidence="1" id="KW-1133">Transmembrane helix</keyword>
<evidence type="ECO:0000256" key="1">
    <source>
        <dbReference type="SAM" id="Phobius"/>
    </source>
</evidence>
<dbReference type="Gene3D" id="3.40.190.10">
    <property type="entry name" value="Periplasmic binding protein-like II"/>
    <property type="match status" value="2"/>
</dbReference>
<feature type="domain" description="PBP" evidence="2">
    <location>
        <begin position="58"/>
        <end position="285"/>
    </location>
</feature>
<evidence type="ECO:0000259" key="2">
    <source>
        <dbReference type="Pfam" id="PF12849"/>
    </source>
</evidence>
<reference evidence="3" key="1">
    <citation type="journal article" date="2020" name="mSystems">
        <title>Genome- and Community-Level Interaction Insights into Carbon Utilization and Element Cycling Functions of Hydrothermarchaeota in Hydrothermal Sediment.</title>
        <authorList>
            <person name="Zhou Z."/>
            <person name="Liu Y."/>
            <person name="Xu W."/>
            <person name="Pan J."/>
            <person name="Luo Z.H."/>
            <person name="Li M."/>
        </authorList>
    </citation>
    <scope>NUCLEOTIDE SEQUENCE [LARGE SCALE GENOMIC DNA]</scope>
    <source>
        <strain evidence="3">SpSt-116</strain>
    </source>
</reference>
<comment type="caution">
    <text evidence="3">The sequence shown here is derived from an EMBL/GenBank/DDBJ whole genome shotgun (WGS) entry which is preliminary data.</text>
</comment>
<dbReference type="PANTHER" id="PTHR37945">
    <property type="entry name" value="EXTRACELLULAR TUNGSTATE BINDING PROTEIN"/>
    <property type="match status" value="1"/>
</dbReference>
<gene>
    <name evidence="3" type="ORF">ENN26_01595</name>
</gene>
<dbReference type="Pfam" id="PF12849">
    <property type="entry name" value="PBP_like_2"/>
    <property type="match status" value="1"/>
</dbReference>
<organism evidence="3">
    <name type="scientific">Thermofilum adornatum</name>
    <dbReference type="NCBI Taxonomy" id="1365176"/>
    <lineage>
        <taxon>Archaea</taxon>
        <taxon>Thermoproteota</taxon>
        <taxon>Thermoprotei</taxon>
        <taxon>Thermofilales</taxon>
        <taxon>Thermofilaceae</taxon>
        <taxon>Thermofilum</taxon>
    </lineage>
</organism>
<keyword evidence="1" id="KW-0472">Membrane</keyword>